<reference evidence="2 3" key="1">
    <citation type="journal article" date="2018" name="Mol. Biol. Evol.">
        <title>Broad Genomic Sampling Reveals a Smut Pathogenic Ancestry of the Fungal Clade Ustilaginomycotina.</title>
        <authorList>
            <person name="Kijpornyongpan T."/>
            <person name="Mondo S.J."/>
            <person name="Barry K."/>
            <person name="Sandor L."/>
            <person name="Lee J."/>
            <person name="Lipzen A."/>
            <person name="Pangilinan J."/>
            <person name="LaButti K."/>
            <person name="Hainaut M."/>
            <person name="Henrissat B."/>
            <person name="Grigoriev I.V."/>
            <person name="Spatafora J.W."/>
            <person name="Aime M.C."/>
        </authorList>
    </citation>
    <scope>NUCLEOTIDE SEQUENCE [LARGE SCALE GENOMIC DNA]</scope>
    <source>
        <strain evidence="2 3">MCA 5214</strain>
    </source>
</reference>
<gene>
    <name evidence="2" type="ORF">BDZ90DRAFT_262374</name>
</gene>
<dbReference type="EMBL" id="KZ819676">
    <property type="protein sequence ID" value="PWN25319.1"/>
    <property type="molecule type" value="Genomic_DNA"/>
</dbReference>
<evidence type="ECO:0000256" key="1">
    <source>
        <dbReference type="SAM" id="SignalP"/>
    </source>
</evidence>
<sequence length="225" mass="24513">MHRLLLCSFFLFALLAVAGSNPSSTGLAKHGLTSHIAIRIKSHRDLYQRLTTSCQVDGAGHPHDPDVLAAEPAIKGDPTATPAKKPPSNHLRVATFSARVGDPTTLPHDDPAYVPPLCNDRNYVCYYLQAGITQDGGPPPQQNFSRKDNTTVLVYRYWQGSVHFHGSKGSALVYAAHGCILLCAHQGMATRTLITQQKAVGHPGDNQLYCAVDRVLYDDVVIYNQ</sequence>
<feature type="chain" id="PRO_5016292707" evidence="1">
    <location>
        <begin position="21"/>
        <end position="225"/>
    </location>
</feature>
<name>A0A316UJC5_9BASI</name>
<dbReference type="RefSeq" id="XP_025359931.1">
    <property type="nucleotide sequence ID" value="XM_025508473.1"/>
</dbReference>
<accession>A0A316UJC5</accession>
<evidence type="ECO:0000313" key="2">
    <source>
        <dbReference type="EMBL" id="PWN25319.1"/>
    </source>
</evidence>
<organism evidence="2 3">
    <name type="scientific">Jaminaea rosea</name>
    <dbReference type="NCBI Taxonomy" id="1569628"/>
    <lineage>
        <taxon>Eukaryota</taxon>
        <taxon>Fungi</taxon>
        <taxon>Dikarya</taxon>
        <taxon>Basidiomycota</taxon>
        <taxon>Ustilaginomycotina</taxon>
        <taxon>Exobasidiomycetes</taxon>
        <taxon>Microstromatales</taxon>
        <taxon>Microstromatales incertae sedis</taxon>
        <taxon>Jaminaea</taxon>
    </lineage>
</organism>
<dbReference type="GeneID" id="37030296"/>
<dbReference type="Proteomes" id="UP000245884">
    <property type="component" value="Unassembled WGS sequence"/>
</dbReference>
<dbReference type="AlphaFoldDB" id="A0A316UJC5"/>
<keyword evidence="1" id="KW-0732">Signal</keyword>
<protein>
    <submittedName>
        <fullName evidence="2">Uncharacterized protein</fullName>
    </submittedName>
</protein>
<evidence type="ECO:0000313" key="3">
    <source>
        <dbReference type="Proteomes" id="UP000245884"/>
    </source>
</evidence>
<proteinExistence type="predicted"/>
<feature type="signal peptide" evidence="1">
    <location>
        <begin position="1"/>
        <end position="20"/>
    </location>
</feature>
<keyword evidence="3" id="KW-1185">Reference proteome</keyword>